<dbReference type="GO" id="GO:0005634">
    <property type="term" value="C:nucleus"/>
    <property type="evidence" value="ECO:0007669"/>
    <property type="project" value="UniProtKB-SubCell"/>
</dbReference>
<evidence type="ECO:0000256" key="2">
    <source>
        <dbReference type="ARBA" id="ARBA00004496"/>
    </source>
</evidence>
<reference evidence="7 8" key="1">
    <citation type="journal article" date="2014" name="PLoS Genet.">
        <title>Analysis of the Phlebiopsis gigantea genome, transcriptome and secretome provides insight into its pioneer colonization strategies of wood.</title>
        <authorList>
            <person name="Hori C."/>
            <person name="Ishida T."/>
            <person name="Igarashi K."/>
            <person name="Samejima M."/>
            <person name="Suzuki H."/>
            <person name="Master E."/>
            <person name="Ferreira P."/>
            <person name="Ruiz-Duenas F.J."/>
            <person name="Held B."/>
            <person name="Canessa P."/>
            <person name="Larrondo L.F."/>
            <person name="Schmoll M."/>
            <person name="Druzhinina I.S."/>
            <person name="Kubicek C.P."/>
            <person name="Gaskell J.A."/>
            <person name="Kersten P."/>
            <person name="St John F."/>
            <person name="Glasner J."/>
            <person name="Sabat G."/>
            <person name="Splinter BonDurant S."/>
            <person name="Syed K."/>
            <person name="Yadav J."/>
            <person name="Mgbeahuruike A.C."/>
            <person name="Kovalchuk A."/>
            <person name="Asiegbu F.O."/>
            <person name="Lackner G."/>
            <person name="Hoffmeister D."/>
            <person name="Rencoret J."/>
            <person name="Gutierrez A."/>
            <person name="Sun H."/>
            <person name="Lindquist E."/>
            <person name="Barry K."/>
            <person name="Riley R."/>
            <person name="Grigoriev I.V."/>
            <person name="Henrissat B."/>
            <person name="Kues U."/>
            <person name="Berka R.M."/>
            <person name="Martinez A.T."/>
            <person name="Covert S.F."/>
            <person name="Blanchette R.A."/>
            <person name="Cullen D."/>
        </authorList>
    </citation>
    <scope>NUCLEOTIDE SEQUENCE [LARGE SCALE GENOMIC DNA]</scope>
    <source>
        <strain evidence="7 8">11061_1 CR5-6</strain>
    </source>
</reference>
<dbReference type="STRING" id="745531.A0A0C3RUL4"/>
<dbReference type="OrthoDB" id="4045395at2759"/>
<evidence type="ECO:0000256" key="1">
    <source>
        <dbReference type="ARBA" id="ARBA00004123"/>
    </source>
</evidence>
<comment type="similarity">
    <text evidence="3">Belongs to the HRI1 family.</text>
</comment>
<dbReference type="Gene3D" id="2.40.128.320">
    <property type="entry name" value="Protein HRI1, N-terminal domain"/>
    <property type="match status" value="1"/>
</dbReference>
<evidence type="ECO:0000256" key="3">
    <source>
        <dbReference type="ARBA" id="ARBA00005229"/>
    </source>
</evidence>
<keyword evidence="6" id="KW-0539">Nucleus</keyword>
<dbReference type="Proteomes" id="UP000053257">
    <property type="component" value="Unassembled WGS sequence"/>
</dbReference>
<dbReference type="InterPro" id="IPR038744">
    <property type="entry name" value="Hri1_N"/>
</dbReference>
<keyword evidence="8" id="KW-1185">Reference proteome</keyword>
<dbReference type="CDD" id="cd11692">
    <property type="entry name" value="HRI1_N_like"/>
    <property type="match status" value="1"/>
</dbReference>
<proteinExistence type="inferred from homology"/>
<comment type="subcellular location">
    <subcellularLocation>
        <location evidence="2">Cytoplasm</location>
    </subcellularLocation>
    <subcellularLocation>
        <location evidence="1">Nucleus</location>
    </subcellularLocation>
</comment>
<feature type="non-terminal residue" evidence="7">
    <location>
        <position position="1"/>
    </location>
</feature>
<dbReference type="HOGENOM" id="CLU_060351_2_0_1"/>
<evidence type="ECO:0000313" key="7">
    <source>
        <dbReference type="EMBL" id="KIP04731.1"/>
    </source>
</evidence>
<organism evidence="7 8">
    <name type="scientific">Phlebiopsis gigantea (strain 11061_1 CR5-6)</name>
    <name type="common">White-rot fungus</name>
    <name type="synonym">Peniophora gigantea</name>
    <dbReference type="NCBI Taxonomy" id="745531"/>
    <lineage>
        <taxon>Eukaryota</taxon>
        <taxon>Fungi</taxon>
        <taxon>Dikarya</taxon>
        <taxon>Basidiomycota</taxon>
        <taxon>Agaricomycotina</taxon>
        <taxon>Agaricomycetes</taxon>
        <taxon>Polyporales</taxon>
        <taxon>Phanerochaetaceae</taxon>
        <taxon>Phlebiopsis</taxon>
    </lineage>
</organism>
<evidence type="ECO:0000313" key="8">
    <source>
        <dbReference type="Proteomes" id="UP000053257"/>
    </source>
</evidence>
<gene>
    <name evidence="7" type="ORF">PHLGIDRAFT_49663</name>
</gene>
<dbReference type="GO" id="GO:0005737">
    <property type="term" value="C:cytoplasm"/>
    <property type="evidence" value="ECO:0007669"/>
    <property type="project" value="UniProtKB-SubCell"/>
</dbReference>
<accession>A0A0C3RUL4</accession>
<dbReference type="InterPro" id="IPR043047">
    <property type="entry name" value="Hri1_N_sf"/>
</dbReference>
<dbReference type="Pfam" id="PF16815">
    <property type="entry name" value="HRI1"/>
    <property type="match status" value="1"/>
</dbReference>
<evidence type="ECO:0000256" key="4">
    <source>
        <dbReference type="ARBA" id="ARBA00017063"/>
    </source>
</evidence>
<evidence type="ECO:0000256" key="5">
    <source>
        <dbReference type="ARBA" id="ARBA00022490"/>
    </source>
</evidence>
<dbReference type="InterPro" id="IPR031818">
    <property type="entry name" value="Hri1"/>
</dbReference>
<feature type="non-terminal residue" evidence="7">
    <location>
        <position position="123"/>
    </location>
</feature>
<name>A0A0C3RUL4_PHLG1</name>
<sequence>PPSISRRISLRFLPDEAHEPTSTLVLNAGGASNLYTDFRPLLADPAACEWAFAGEKEYFEDGRCTWTHEVDSRAAAEGTPPAPDVGHCQRLPNGDELETGEMINPETGKLCSYEEVWSSEDMP</sequence>
<evidence type="ECO:0000256" key="6">
    <source>
        <dbReference type="ARBA" id="ARBA00023242"/>
    </source>
</evidence>
<dbReference type="EMBL" id="KN840564">
    <property type="protein sequence ID" value="KIP04731.1"/>
    <property type="molecule type" value="Genomic_DNA"/>
</dbReference>
<keyword evidence="5" id="KW-0963">Cytoplasm</keyword>
<protein>
    <recommendedName>
        <fullName evidence="4">Protein HRI1</fullName>
    </recommendedName>
</protein>
<dbReference type="AlphaFoldDB" id="A0A0C3RUL4"/>